<keyword evidence="3" id="KW-1185">Reference proteome</keyword>
<accession>A0ABZ1FUA2</accession>
<evidence type="ECO:0000256" key="1">
    <source>
        <dbReference type="SAM" id="MobiDB-lite"/>
    </source>
</evidence>
<evidence type="ECO:0000313" key="3">
    <source>
        <dbReference type="Proteomes" id="UP001344251"/>
    </source>
</evidence>
<sequence>MTGRSHARVATDRPHRYAKQLAAHLGRRINATWEEESGQGRLAFPNGTGTLAAIPGALLLTVESSEPNLAALEDVVGRHLVRFGLKDELVVQWRREHTTAEAAQRRRPGALEDTPLGQDHDHER</sequence>
<evidence type="ECO:0000313" key="2">
    <source>
        <dbReference type="EMBL" id="WSB73656.1"/>
    </source>
</evidence>
<reference evidence="2 3" key="1">
    <citation type="submission" date="2022-10" db="EMBL/GenBank/DDBJ databases">
        <title>The complete genomes of actinobacterial strains from the NBC collection.</title>
        <authorList>
            <person name="Joergensen T.S."/>
            <person name="Alvarez Arevalo M."/>
            <person name="Sterndorff E.B."/>
            <person name="Faurdal D."/>
            <person name="Vuksanovic O."/>
            <person name="Mourched A.-S."/>
            <person name="Charusanti P."/>
            <person name="Shaw S."/>
            <person name="Blin K."/>
            <person name="Weber T."/>
        </authorList>
    </citation>
    <scope>NUCLEOTIDE SEQUENCE [LARGE SCALE GENOMIC DNA]</scope>
    <source>
        <strain evidence="2 3">NBC 01774</strain>
    </source>
</reference>
<protein>
    <submittedName>
        <fullName evidence="2">DUF2218 domain-containing protein</fullName>
    </submittedName>
</protein>
<proteinExistence type="predicted"/>
<organism evidence="2 3">
    <name type="scientific">Streptomyces decoyicus</name>
    <dbReference type="NCBI Taxonomy" id="249567"/>
    <lineage>
        <taxon>Bacteria</taxon>
        <taxon>Bacillati</taxon>
        <taxon>Actinomycetota</taxon>
        <taxon>Actinomycetes</taxon>
        <taxon>Kitasatosporales</taxon>
        <taxon>Streptomycetaceae</taxon>
        <taxon>Streptomyces</taxon>
    </lineage>
</organism>
<dbReference type="InterPro" id="IPR014543">
    <property type="entry name" value="UCP028291"/>
</dbReference>
<dbReference type="Gene3D" id="3.30.310.50">
    <property type="entry name" value="Alpha-D-phosphohexomutase, C-terminal domain"/>
    <property type="match status" value="1"/>
</dbReference>
<dbReference type="RefSeq" id="WP_326623275.1">
    <property type="nucleotide sequence ID" value="NZ_CP109106.1"/>
</dbReference>
<name>A0ABZ1FUA2_9ACTN</name>
<dbReference type="EMBL" id="CP109106">
    <property type="protein sequence ID" value="WSB73656.1"/>
    <property type="molecule type" value="Genomic_DNA"/>
</dbReference>
<gene>
    <name evidence="2" type="ORF">OG863_40140</name>
</gene>
<feature type="region of interest" description="Disordered" evidence="1">
    <location>
        <begin position="98"/>
        <end position="124"/>
    </location>
</feature>
<dbReference type="Pfam" id="PF09981">
    <property type="entry name" value="DUF2218"/>
    <property type="match status" value="1"/>
</dbReference>
<dbReference type="Proteomes" id="UP001344251">
    <property type="component" value="Chromosome"/>
</dbReference>